<dbReference type="RefSeq" id="WP_145203133.1">
    <property type="nucleotide sequence ID" value="NZ_CP036267.1"/>
</dbReference>
<dbReference type="EMBL" id="CP036267">
    <property type="protein sequence ID" value="QDT34729.1"/>
    <property type="molecule type" value="Genomic_DNA"/>
</dbReference>
<evidence type="ECO:0000313" key="2">
    <source>
        <dbReference type="Proteomes" id="UP000315724"/>
    </source>
</evidence>
<accession>A0A517QSX7</accession>
<dbReference type="Proteomes" id="UP000315724">
    <property type="component" value="Chromosome"/>
</dbReference>
<dbReference type="KEGG" id="tpol:Mal48_40010"/>
<dbReference type="AlphaFoldDB" id="A0A517QSX7"/>
<dbReference type="OrthoDB" id="279334at2"/>
<keyword evidence="2" id="KW-1185">Reference proteome</keyword>
<reference evidence="1 2" key="1">
    <citation type="submission" date="2019-02" db="EMBL/GenBank/DDBJ databases">
        <title>Deep-cultivation of Planctomycetes and their phenomic and genomic characterization uncovers novel biology.</title>
        <authorList>
            <person name="Wiegand S."/>
            <person name="Jogler M."/>
            <person name="Boedeker C."/>
            <person name="Pinto D."/>
            <person name="Vollmers J."/>
            <person name="Rivas-Marin E."/>
            <person name="Kohn T."/>
            <person name="Peeters S.H."/>
            <person name="Heuer A."/>
            <person name="Rast P."/>
            <person name="Oberbeckmann S."/>
            <person name="Bunk B."/>
            <person name="Jeske O."/>
            <person name="Meyerdierks A."/>
            <person name="Storesund J.E."/>
            <person name="Kallscheuer N."/>
            <person name="Luecker S."/>
            <person name="Lage O.M."/>
            <person name="Pohl T."/>
            <person name="Merkel B.J."/>
            <person name="Hornburger P."/>
            <person name="Mueller R.-W."/>
            <person name="Bruemmer F."/>
            <person name="Labrenz M."/>
            <person name="Spormann A.M."/>
            <person name="Op den Camp H."/>
            <person name="Overmann J."/>
            <person name="Amann R."/>
            <person name="Jetten M.S.M."/>
            <person name="Mascher T."/>
            <person name="Medema M.H."/>
            <person name="Devos D.P."/>
            <person name="Kaster A.-K."/>
            <person name="Ovreas L."/>
            <person name="Rohde M."/>
            <person name="Galperin M.Y."/>
            <person name="Jogler C."/>
        </authorList>
    </citation>
    <scope>NUCLEOTIDE SEQUENCE [LARGE SCALE GENOMIC DNA]</scope>
    <source>
        <strain evidence="1 2">Mal48</strain>
    </source>
</reference>
<name>A0A517QSX7_9PLAN</name>
<organism evidence="1 2">
    <name type="scientific">Thalassoglobus polymorphus</name>
    <dbReference type="NCBI Taxonomy" id="2527994"/>
    <lineage>
        <taxon>Bacteria</taxon>
        <taxon>Pseudomonadati</taxon>
        <taxon>Planctomycetota</taxon>
        <taxon>Planctomycetia</taxon>
        <taxon>Planctomycetales</taxon>
        <taxon>Planctomycetaceae</taxon>
        <taxon>Thalassoglobus</taxon>
    </lineage>
</organism>
<proteinExistence type="predicted"/>
<protein>
    <submittedName>
        <fullName evidence="1">Uncharacterized protein</fullName>
    </submittedName>
</protein>
<evidence type="ECO:0000313" key="1">
    <source>
        <dbReference type="EMBL" id="QDT34729.1"/>
    </source>
</evidence>
<sequence>MDIAELEQLVDQPLWMKVLETYNELIIQAGQERLEDEQGTRWVGRITSLDETDADELSWIHGQLIAYGWLTFQLEGREEGLLYRITSAGKKASEQAKKLAEQQEKVAA</sequence>
<gene>
    <name evidence="1" type="ORF">Mal48_40010</name>
</gene>